<feature type="domain" description="C2H2-type" evidence="12">
    <location>
        <begin position="360"/>
        <end position="387"/>
    </location>
</feature>
<evidence type="ECO:0000256" key="3">
    <source>
        <dbReference type="ARBA" id="ARBA00022737"/>
    </source>
</evidence>
<evidence type="ECO:0000256" key="6">
    <source>
        <dbReference type="ARBA" id="ARBA00023015"/>
    </source>
</evidence>
<reference evidence="13 14" key="1">
    <citation type="submission" date="2020-10" db="EMBL/GenBank/DDBJ databases">
        <title>Pygocentrus nattereri (red-bellied piranha) genome, fPygNat1, primary haplotype.</title>
        <authorList>
            <person name="Myers G."/>
            <person name="Meyer A."/>
            <person name="Karagic N."/>
            <person name="Pippel M."/>
            <person name="Winkler S."/>
            <person name="Tracey A."/>
            <person name="Wood J."/>
            <person name="Formenti G."/>
            <person name="Howe K."/>
            <person name="Fedrigo O."/>
            <person name="Jarvis E.D."/>
        </authorList>
    </citation>
    <scope>NUCLEOTIDE SEQUENCE [LARGE SCALE GENOMIC DNA]</scope>
</reference>
<dbReference type="SUPFAM" id="SSF57667">
    <property type="entry name" value="beta-beta-alpha zinc fingers"/>
    <property type="match status" value="7"/>
</dbReference>
<feature type="domain" description="C2H2-type" evidence="12">
    <location>
        <begin position="605"/>
        <end position="632"/>
    </location>
</feature>
<keyword evidence="5" id="KW-0862">Zinc</keyword>
<dbReference type="GeneTree" id="ENSGT00940000164731"/>
<proteinExistence type="predicted"/>
<dbReference type="GO" id="GO:0000978">
    <property type="term" value="F:RNA polymerase II cis-regulatory region sequence-specific DNA binding"/>
    <property type="evidence" value="ECO:0007669"/>
    <property type="project" value="TreeGrafter"/>
</dbReference>
<dbReference type="AlphaFoldDB" id="A0A3B4CKB7"/>
<dbReference type="RefSeq" id="XP_017573685.1">
    <property type="nucleotide sequence ID" value="XM_017718196.2"/>
</dbReference>
<dbReference type="InterPro" id="IPR006794">
    <property type="entry name" value="Transcrp_activ_Zfx/Zfy-dom"/>
</dbReference>
<dbReference type="CTD" id="7543"/>
<feature type="domain" description="C2H2-type" evidence="12">
    <location>
        <begin position="392"/>
        <end position="419"/>
    </location>
</feature>
<sequence>MDEDVTTLSLHSHQPKIIFHGSGGDGEAEEDEVAVELQGTVLVSAVEGDDEMEVHGFAPEELVIQDGIEDVVAEYVQCTQEEDEGLGTVAVETCVMSPDVALEDEGLQVDVLTAAEVHGDPETCGDYLMISLDETGKIISDEAAKITVEGALQDQEGGEKDDEGQEVIKVYILKADSGEDDLGGTVDIGDADIDVADSVELVDPSGLPIREKMVYMSMGEANQNQDDINVAKITDEVYMEVVVEGEDPANHQRPFDNTSLSKDFMPVAWAAAYGGEEAESCENRNGAASAVLHIEESEMIEKLNRQRSKNKSRKRSESRHIQTDTKSLQKCITQEDKRNIGKIKYHAIIIGPYGQPLTVYPCMLCGKKFKSRGFLKRHTKNHHQDVMNKKKYQCTDCDFTTNKKASLHNHMEIHALNSKAAPFECETCGKDFHQQAALFSHRLQHHHRETKPQISPPSTKMYSCKFCDYETAEQGLLNRHLLAVHSKNFPHICVECGKGFRHPSELKKHMRTHTGEKPYSCLYCDYKSADSSNLKTHVKTKHSKEMPYKCDRCFQTFAEAEELQLHALTHEEAKSHQCAHCEHRSSNSSDLKRHIISVHTKDYPHKCDVCGKGFHRPSELKKHSAAHKAKKLHQCRHCSFKTADPFVLSRHILSVHTKEQQAFSDKKGLKKAFVLGTHSGKKVLATAGVSKVRRERRVYQCEYCDYNTGDASGFKRHVISIHTKDYPHRCDFCSKGFRRPSEKNQHIARHHKDLLPGM</sequence>
<keyword evidence="7" id="KW-0238">DNA-binding</keyword>
<dbReference type="PROSITE" id="PS50157">
    <property type="entry name" value="ZINC_FINGER_C2H2_2"/>
    <property type="match status" value="11"/>
</dbReference>
<feature type="compositionally biased region" description="Basic residues" evidence="11">
    <location>
        <begin position="305"/>
        <end position="317"/>
    </location>
</feature>
<keyword evidence="8" id="KW-0804">Transcription</keyword>
<evidence type="ECO:0000256" key="7">
    <source>
        <dbReference type="ARBA" id="ARBA00023125"/>
    </source>
</evidence>
<evidence type="ECO:0000256" key="1">
    <source>
        <dbReference type="ARBA" id="ARBA00004123"/>
    </source>
</evidence>
<evidence type="ECO:0000256" key="9">
    <source>
        <dbReference type="ARBA" id="ARBA00023242"/>
    </source>
</evidence>
<feature type="region of interest" description="Disordered" evidence="11">
    <location>
        <begin position="303"/>
        <end position="327"/>
    </location>
</feature>
<dbReference type="Pfam" id="PF04704">
    <property type="entry name" value="Zfx_Zfy_act"/>
    <property type="match status" value="1"/>
</dbReference>
<dbReference type="FunFam" id="3.30.160.60:FF:000461">
    <property type="entry name" value="Zinc finger X-chromosomal protein-like protein"/>
    <property type="match status" value="1"/>
</dbReference>
<protein>
    <recommendedName>
        <fullName evidence="12">C2H2-type domain-containing protein</fullName>
    </recommendedName>
</protein>
<feature type="domain" description="C2H2-type" evidence="12">
    <location>
        <begin position="519"/>
        <end position="547"/>
    </location>
</feature>
<evidence type="ECO:0000256" key="4">
    <source>
        <dbReference type="ARBA" id="ARBA00022771"/>
    </source>
</evidence>
<feature type="domain" description="C2H2-type" evidence="12">
    <location>
        <begin position="548"/>
        <end position="575"/>
    </location>
</feature>
<comment type="subcellular location">
    <subcellularLocation>
        <location evidence="1">Nucleus</location>
    </subcellularLocation>
</comment>
<dbReference type="Ensembl" id="ENSPNAT00000018877.2">
    <property type="protein sequence ID" value="ENSPNAP00000011805.1"/>
    <property type="gene ID" value="ENSPNAG00000017478.2"/>
</dbReference>
<organism evidence="13 14">
    <name type="scientific">Pygocentrus nattereri</name>
    <name type="common">Red-bellied piranha</name>
    <dbReference type="NCBI Taxonomy" id="42514"/>
    <lineage>
        <taxon>Eukaryota</taxon>
        <taxon>Metazoa</taxon>
        <taxon>Chordata</taxon>
        <taxon>Craniata</taxon>
        <taxon>Vertebrata</taxon>
        <taxon>Euteleostomi</taxon>
        <taxon>Actinopterygii</taxon>
        <taxon>Neopterygii</taxon>
        <taxon>Teleostei</taxon>
        <taxon>Ostariophysi</taxon>
        <taxon>Characiformes</taxon>
        <taxon>Characoidei</taxon>
        <taxon>Pygocentrus</taxon>
    </lineage>
</organism>
<evidence type="ECO:0000313" key="13">
    <source>
        <dbReference type="Ensembl" id="ENSPNAP00000011805.1"/>
    </source>
</evidence>
<dbReference type="InterPro" id="IPR013087">
    <property type="entry name" value="Znf_C2H2_type"/>
</dbReference>
<evidence type="ECO:0000256" key="2">
    <source>
        <dbReference type="ARBA" id="ARBA00022723"/>
    </source>
</evidence>
<dbReference type="PANTHER" id="PTHR24399:SF73">
    <property type="entry name" value="ZINC FINGER PROTEIN 572"/>
    <property type="match status" value="1"/>
</dbReference>
<dbReference type="SMART" id="SM00355">
    <property type="entry name" value="ZnF_C2H2"/>
    <property type="match status" value="12"/>
</dbReference>
<evidence type="ECO:0000313" key="14">
    <source>
        <dbReference type="Proteomes" id="UP001501920"/>
    </source>
</evidence>
<feature type="domain" description="C2H2-type" evidence="12">
    <location>
        <begin position="699"/>
        <end position="727"/>
    </location>
</feature>
<dbReference type="FunFam" id="3.30.160.60:FF:000209">
    <property type="entry name" value="Zinc finger protein 711"/>
    <property type="match status" value="2"/>
</dbReference>
<dbReference type="PROSITE" id="PS00028">
    <property type="entry name" value="ZINC_FINGER_C2H2_1"/>
    <property type="match status" value="6"/>
</dbReference>
<dbReference type="FunFam" id="3.30.160.60:FF:000054">
    <property type="entry name" value="Zinc finger protein 711"/>
    <property type="match status" value="1"/>
</dbReference>
<evidence type="ECO:0000256" key="10">
    <source>
        <dbReference type="PROSITE-ProRule" id="PRU00042"/>
    </source>
</evidence>
<keyword evidence="14" id="KW-1185">Reference proteome</keyword>
<keyword evidence="2" id="KW-0479">Metal-binding</keyword>
<feature type="domain" description="C2H2-type" evidence="12">
    <location>
        <begin position="728"/>
        <end position="756"/>
    </location>
</feature>
<dbReference type="PANTHER" id="PTHR24399">
    <property type="entry name" value="ZINC FINGER AND BTB DOMAIN-CONTAINING"/>
    <property type="match status" value="1"/>
</dbReference>
<dbReference type="Pfam" id="PF00096">
    <property type="entry name" value="zf-C2H2"/>
    <property type="match status" value="3"/>
</dbReference>
<evidence type="ECO:0000256" key="8">
    <source>
        <dbReference type="ARBA" id="ARBA00023163"/>
    </source>
</evidence>
<dbReference type="GO" id="GO:0005654">
    <property type="term" value="C:nucleoplasm"/>
    <property type="evidence" value="ECO:0007669"/>
    <property type="project" value="TreeGrafter"/>
</dbReference>
<keyword evidence="4 10" id="KW-0863">Zinc-finger</keyword>
<dbReference type="OrthoDB" id="3561125at2759"/>
<feature type="domain" description="C2H2-type" evidence="12">
    <location>
        <begin position="576"/>
        <end position="604"/>
    </location>
</feature>
<name>A0A3B4CKB7_PYGNA</name>
<evidence type="ECO:0000259" key="12">
    <source>
        <dbReference type="PROSITE" id="PS50157"/>
    </source>
</evidence>
<feature type="domain" description="C2H2-type" evidence="12">
    <location>
        <begin position="462"/>
        <end position="490"/>
    </location>
</feature>
<dbReference type="RefSeq" id="XP_017573677.1">
    <property type="nucleotide sequence ID" value="XM_017718188.2"/>
</dbReference>
<dbReference type="Proteomes" id="UP001501920">
    <property type="component" value="Chromosome 24"/>
</dbReference>
<feature type="domain" description="C2H2-type" evidence="12">
    <location>
        <begin position="423"/>
        <end position="452"/>
    </location>
</feature>
<dbReference type="GeneID" id="108439659"/>
<keyword evidence="3" id="KW-0677">Repeat</keyword>
<keyword evidence="6" id="KW-0805">Transcription regulation</keyword>
<accession>A0A3B4CKB7</accession>
<feature type="domain" description="C2H2-type" evidence="12">
    <location>
        <begin position="491"/>
        <end position="518"/>
    </location>
</feature>
<evidence type="ECO:0000256" key="5">
    <source>
        <dbReference type="ARBA" id="ARBA00022833"/>
    </source>
</evidence>
<dbReference type="FunFam" id="3.30.160.60:FF:000634">
    <property type="entry name" value="Zinc finger X-chromosomal protein"/>
    <property type="match status" value="1"/>
</dbReference>
<reference evidence="13" key="2">
    <citation type="submission" date="2025-08" db="UniProtKB">
        <authorList>
            <consortium name="Ensembl"/>
        </authorList>
    </citation>
    <scope>IDENTIFICATION</scope>
</reference>
<reference evidence="13" key="3">
    <citation type="submission" date="2025-09" db="UniProtKB">
        <authorList>
            <consortium name="Ensembl"/>
        </authorList>
    </citation>
    <scope>IDENTIFICATION</scope>
</reference>
<dbReference type="STRING" id="42514.ENSPNAP00000011805"/>
<dbReference type="GO" id="GO:0008270">
    <property type="term" value="F:zinc ion binding"/>
    <property type="evidence" value="ECO:0007669"/>
    <property type="project" value="UniProtKB-KW"/>
</dbReference>
<dbReference type="GO" id="GO:0001227">
    <property type="term" value="F:DNA-binding transcription repressor activity, RNA polymerase II-specific"/>
    <property type="evidence" value="ECO:0007669"/>
    <property type="project" value="TreeGrafter"/>
</dbReference>
<dbReference type="Gene3D" id="3.30.160.60">
    <property type="entry name" value="Classic Zinc Finger"/>
    <property type="match status" value="7"/>
</dbReference>
<keyword evidence="9" id="KW-0539">Nucleus</keyword>
<gene>
    <name evidence="13" type="primary">ZFX</name>
</gene>
<evidence type="ECO:0000256" key="11">
    <source>
        <dbReference type="SAM" id="MobiDB-lite"/>
    </source>
</evidence>
<dbReference type="InterPro" id="IPR036236">
    <property type="entry name" value="Znf_C2H2_sf"/>
</dbReference>